<name>A0ABY4BQR6_9FLAO</name>
<organism evidence="1 2">
    <name type="scientific">Chryseobacterium suipulveris</name>
    <dbReference type="NCBI Taxonomy" id="2929800"/>
    <lineage>
        <taxon>Bacteria</taxon>
        <taxon>Pseudomonadati</taxon>
        <taxon>Bacteroidota</taxon>
        <taxon>Flavobacteriia</taxon>
        <taxon>Flavobacteriales</taxon>
        <taxon>Weeksellaceae</taxon>
        <taxon>Chryseobacterium group</taxon>
        <taxon>Chryseobacterium</taxon>
    </lineage>
</organism>
<dbReference type="Proteomes" id="UP000831460">
    <property type="component" value="Chromosome"/>
</dbReference>
<evidence type="ECO:0000313" key="1">
    <source>
        <dbReference type="EMBL" id="UOE41539.1"/>
    </source>
</evidence>
<dbReference type="EMBL" id="CP094532">
    <property type="protein sequence ID" value="UOE41539.1"/>
    <property type="molecule type" value="Genomic_DNA"/>
</dbReference>
<evidence type="ECO:0000313" key="2">
    <source>
        <dbReference type="Proteomes" id="UP000831460"/>
    </source>
</evidence>
<protein>
    <submittedName>
        <fullName evidence="1">Uncharacterized protein</fullName>
    </submittedName>
</protein>
<accession>A0ABY4BQR6</accession>
<proteinExistence type="predicted"/>
<keyword evidence="2" id="KW-1185">Reference proteome</keyword>
<reference evidence="1 2" key="1">
    <citation type="submission" date="2022-03" db="EMBL/GenBank/DDBJ databases">
        <title>Chryseobacterium sp. isolated from particulate matters in swine house.</title>
        <authorList>
            <person name="Won M."/>
            <person name="Kim S.-J."/>
            <person name="Kwon S.-W."/>
        </authorList>
    </citation>
    <scope>NUCLEOTIDE SEQUENCE [LARGE SCALE GENOMIC DNA]</scope>
    <source>
        <strain evidence="1 2">SC2-2</strain>
    </source>
</reference>
<dbReference type="RefSeq" id="WP_243550349.1">
    <property type="nucleotide sequence ID" value="NZ_CP094532.1"/>
</dbReference>
<gene>
    <name evidence="1" type="ORF">MTP09_02545</name>
</gene>
<sequence length="110" mass="12254">MKMFQPGIHTISMVERGGVFESGQPIYLHDKVQGTYTNLQNGDYTFTANVGADESRFEIVYETGAVLGTDSMVKKDILVYRDGYTFVVKASENITQIQVYDTSGKLISVQ</sequence>